<accession>A0A7G6U568</accession>
<feature type="transmembrane region" description="Helical" evidence="1">
    <location>
        <begin position="109"/>
        <end position="127"/>
    </location>
</feature>
<dbReference type="KEGG" id="trb:HB776_25325"/>
<dbReference type="EMBL" id="CP050292">
    <property type="protein sequence ID" value="QND74150.1"/>
    <property type="molecule type" value="Genomic_DNA"/>
</dbReference>
<feature type="transmembrane region" description="Helical" evidence="1">
    <location>
        <begin position="20"/>
        <end position="49"/>
    </location>
</feature>
<evidence type="ECO:0000256" key="1">
    <source>
        <dbReference type="SAM" id="Phobius"/>
    </source>
</evidence>
<feature type="transmembrane region" description="Helical" evidence="1">
    <location>
        <begin position="242"/>
        <end position="261"/>
    </location>
</feature>
<evidence type="ECO:0000313" key="2">
    <source>
        <dbReference type="EMBL" id="QND74150.1"/>
    </source>
</evidence>
<evidence type="ECO:0000313" key="3">
    <source>
        <dbReference type="Proteomes" id="UP000515291"/>
    </source>
</evidence>
<gene>
    <name evidence="2" type="ORF">HB776_25325</name>
</gene>
<name>A0A7G6U568_9BRAD</name>
<organism evidence="2 3">
    <name type="scientific">Tardiphaga robiniae</name>
    <dbReference type="NCBI Taxonomy" id="943830"/>
    <lineage>
        <taxon>Bacteria</taxon>
        <taxon>Pseudomonadati</taxon>
        <taxon>Pseudomonadota</taxon>
        <taxon>Alphaproteobacteria</taxon>
        <taxon>Hyphomicrobiales</taxon>
        <taxon>Nitrobacteraceae</taxon>
        <taxon>Tardiphaga</taxon>
    </lineage>
</organism>
<reference evidence="3" key="1">
    <citation type="journal article" date="2020" name="Mol. Plant Microbe">
        <title>Rhizobial microsymbionts of the narrowly endemic Oxytropis species growing in Kamchatka are characterized by significant genetic diversity and possess a set of genes that are associated with T3SS and T6SS secretion systems and can affect the development of symbiosis.</title>
        <authorList>
            <person name="Safronova V."/>
            <person name="Guro P."/>
            <person name="Sazanova A."/>
            <person name="Kuznetsova I."/>
            <person name="Belimov A."/>
            <person name="Yakubov V."/>
            <person name="Chirak E."/>
            <person name="Afonin A."/>
            <person name="Gogolev Y."/>
            <person name="Andronov E."/>
            <person name="Tikhonovich I."/>
        </authorList>
    </citation>
    <scope>NUCLEOTIDE SEQUENCE [LARGE SCALE GENOMIC DNA]</scope>
    <source>
        <strain evidence="3">581</strain>
    </source>
</reference>
<protein>
    <submittedName>
        <fullName evidence="2">Uncharacterized protein</fullName>
    </submittedName>
</protein>
<dbReference type="RefSeq" id="WP_184512725.1">
    <property type="nucleotide sequence ID" value="NZ_CP050292.1"/>
</dbReference>
<sequence>MIDTVVVQPAVSVDEPQTSGVSWAAVAAGAVVSLALTLVLIAFGTGLGLSVVSPWASSGASATTFKITTGIYLIVIAMISSSLGGYIAGRLRSRWIGVHSDEVYFRDTAHGFLAWSFATVLGAILLASPATTLLSGAASGVAAGATAAAAQSGPSDGYLDSLLRPTTPSADGTSAEARGELSRVMAASFRGGELKPADRSYVNKVVASRTGLSEADADKRVTEVSNDAKTAVDAARKAAMQLAFWLTASLLIGAFSASLAATEGGGLRDGTWKKRR</sequence>
<keyword evidence="1" id="KW-1133">Transmembrane helix</keyword>
<keyword evidence="1" id="KW-0812">Transmembrane</keyword>
<proteinExistence type="predicted"/>
<keyword evidence="1" id="KW-0472">Membrane</keyword>
<dbReference type="AlphaFoldDB" id="A0A7G6U568"/>
<dbReference type="Proteomes" id="UP000515291">
    <property type="component" value="Chromosome"/>
</dbReference>
<feature type="transmembrane region" description="Helical" evidence="1">
    <location>
        <begin position="70"/>
        <end position="89"/>
    </location>
</feature>